<protein>
    <submittedName>
        <fullName evidence="2">Uncharacterized protein</fullName>
    </submittedName>
</protein>
<name>A0A820KS44_9BILA</name>
<dbReference type="AlphaFoldDB" id="A0A820KS44"/>
<feature type="compositionally biased region" description="Polar residues" evidence="1">
    <location>
        <begin position="55"/>
        <end position="64"/>
    </location>
</feature>
<dbReference type="EMBL" id="CAJOAZ010020569">
    <property type="protein sequence ID" value="CAF4347397.1"/>
    <property type="molecule type" value="Genomic_DNA"/>
</dbReference>
<feature type="region of interest" description="Disordered" evidence="1">
    <location>
        <begin position="35"/>
        <end position="67"/>
    </location>
</feature>
<feature type="non-terminal residue" evidence="2">
    <location>
        <position position="1"/>
    </location>
</feature>
<evidence type="ECO:0000313" key="2">
    <source>
        <dbReference type="EMBL" id="CAF4347397.1"/>
    </source>
</evidence>
<feature type="non-terminal residue" evidence="2">
    <location>
        <position position="142"/>
    </location>
</feature>
<evidence type="ECO:0000256" key="1">
    <source>
        <dbReference type="SAM" id="MobiDB-lite"/>
    </source>
</evidence>
<comment type="caution">
    <text evidence="2">The sequence shown here is derived from an EMBL/GenBank/DDBJ whole genome shotgun (WGS) entry which is preliminary data.</text>
</comment>
<accession>A0A820KS44</accession>
<feature type="compositionally biased region" description="Low complexity" evidence="1">
    <location>
        <begin position="119"/>
        <end position="130"/>
    </location>
</feature>
<organism evidence="2 3">
    <name type="scientific">Adineta steineri</name>
    <dbReference type="NCBI Taxonomy" id="433720"/>
    <lineage>
        <taxon>Eukaryota</taxon>
        <taxon>Metazoa</taxon>
        <taxon>Spiralia</taxon>
        <taxon>Gnathifera</taxon>
        <taxon>Rotifera</taxon>
        <taxon>Eurotatoria</taxon>
        <taxon>Bdelloidea</taxon>
        <taxon>Adinetida</taxon>
        <taxon>Adinetidae</taxon>
        <taxon>Adineta</taxon>
    </lineage>
</organism>
<evidence type="ECO:0000313" key="3">
    <source>
        <dbReference type="Proteomes" id="UP000663844"/>
    </source>
</evidence>
<sequence>DTINNQSLTDSSNDDEQSFEQVVQEHETSIIIKHQVNTPVQRRRKKRNSLKNVIDKSSSSSPNENIKLDILPKTNPLIPNDPLWQRLADVYTSESSDENNHLLSSNMNYTARLKSEIYTSDTSSSSSRSSTKPDARSPIAND</sequence>
<dbReference type="Proteomes" id="UP000663844">
    <property type="component" value="Unassembled WGS sequence"/>
</dbReference>
<feature type="region of interest" description="Disordered" evidence="1">
    <location>
        <begin position="117"/>
        <end position="142"/>
    </location>
</feature>
<proteinExistence type="predicted"/>
<gene>
    <name evidence="2" type="ORF">OXD698_LOCUS48577</name>
</gene>
<reference evidence="2" key="1">
    <citation type="submission" date="2021-02" db="EMBL/GenBank/DDBJ databases">
        <authorList>
            <person name="Nowell W R."/>
        </authorList>
    </citation>
    <scope>NUCLEOTIDE SEQUENCE</scope>
</reference>